<keyword evidence="2" id="KW-1185">Reference proteome</keyword>
<accession>A0A7W8B7F0</accession>
<gene>
    <name evidence="1" type="ORF">FHS40_009252</name>
</gene>
<evidence type="ECO:0000313" key="2">
    <source>
        <dbReference type="Proteomes" id="UP000549009"/>
    </source>
</evidence>
<evidence type="ECO:0000313" key="1">
    <source>
        <dbReference type="EMBL" id="MBB5110122.1"/>
    </source>
</evidence>
<sequence length="54" mass="5901">MGIAIEREPAGVALLRRWQEMSVAPGVPQWEEIYAGDGRSASHSSNVIPVRTHS</sequence>
<dbReference type="EMBL" id="JACHJD010000075">
    <property type="protein sequence ID" value="MBB5110122.1"/>
    <property type="molecule type" value="Genomic_DNA"/>
</dbReference>
<proteinExistence type="predicted"/>
<comment type="caution">
    <text evidence="1">The sequence shown here is derived from an EMBL/GenBank/DDBJ whole genome shotgun (WGS) entry which is preliminary data.</text>
</comment>
<organism evidence="1 2">
    <name type="scientific">Streptomyces spectabilis</name>
    <dbReference type="NCBI Taxonomy" id="68270"/>
    <lineage>
        <taxon>Bacteria</taxon>
        <taxon>Bacillati</taxon>
        <taxon>Actinomycetota</taxon>
        <taxon>Actinomycetes</taxon>
        <taxon>Kitasatosporales</taxon>
        <taxon>Streptomycetaceae</taxon>
        <taxon>Streptomyces</taxon>
    </lineage>
</organism>
<reference evidence="1 2" key="1">
    <citation type="submission" date="2020-08" db="EMBL/GenBank/DDBJ databases">
        <title>Genomic Encyclopedia of Type Strains, Phase III (KMG-III): the genomes of soil and plant-associated and newly described type strains.</title>
        <authorList>
            <person name="Whitman W."/>
        </authorList>
    </citation>
    <scope>NUCLEOTIDE SEQUENCE [LARGE SCALE GENOMIC DNA]</scope>
    <source>
        <strain evidence="1 2">CECT 3146</strain>
    </source>
</reference>
<dbReference type="Proteomes" id="UP000549009">
    <property type="component" value="Unassembled WGS sequence"/>
</dbReference>
<name>A0A7W8B7F0_STRST</name>
<protein>
    <submittedName>
        <fullName evidence="1">Uncharacterized protein</fullName>
    </submittedName>
</protein>
<dbReference type="AlphaFoldDB" id="A0A7W8B7F0"/>